<keyword evidence="2" id="KW-0863">Zinc-finger</keyword>
<proteinExistence type="predicted"/>
<evidence type="ECO:0000256" key="4">
    <source>
        <dbReference type="SAM" id="MobiDB-lite"/>
    </source>
</evidence>
<protein>
    <submittedName>
        <fullName evidence="6">Zinc finger PHD-type domain-containing protein</fullName>
    </submittedName>
</protein>
<sequence length="159" mass="17724">MHLIERASKVYKWTETADSIIVDDQFGTYISERISSWRKILAESREVVLSYPEDSDSDSPGPSSVDARKVPKSEAKKRGRENKKLVHNDSSENKEPSESPTADPTMKKPLWPCAVCNASAKFGSCKCKGCDQWSHLTCVGIKMKDFTEGWKCGACCAQE</sequence>
<dbReference type="Bgee" id="WBGene00008747">
    <property type="expression patterns" value="Expressed in embryo and 3 other cell types or tissues"/>
</dbReference>
<dbReference type="CTD" id="184417"/>
<evidence type="ECO:0000256" key="3">
    <source>
        <dbReference type="ARBA" id="ARBA00022833"/>
    </source>
</evidence>
<name>A0A131MBT4_CAEEL</name>
<evidence type="ECO:0000259" key="5">
    <source>
        <dbReference type="SMART" id="SM00249"/>
    </source>
</evidence>
<dbReference type="SUPFAM" id="SSF57903">
    <property type="entry name" value="FYVE/PHD zinc finger"/>
    <property type="match status" value="1"/>
</dbReference>
<keyword evidence="7" id="KW-1185">Reference proteome</keyword>
<feature type="domain" description="Zinc finger PHD-type" evidence="5">
    <location>
        <begin position="112"/>
        <end position="156"/>
    </location>
</feature>
<dbReference type="GO" id="GO:0008270">
    <property type="term" value="F:zinc ion binding"/>
    <property type="evidence" value="ECO:0007669"/>
    <property type="project" value="UniProtKB-KW"/>
</dbReference>
<reference evidence="6 7" key="1">
    <citation type="journal article" date="1998" name="Science">
        <title>Genome sequence of the nematode C. elegans: a platform for investigating biology.</title>
        <authorList>
            <consortium name="The C. elegans sequencing consortium"/>
            <person name="Sulson J.E."/>
            <person name="Waterston R."/>
        </authorList>
    </citation>
    <scope>NUCLEOTIDE SEQUENCE [LARGE SCALE GENOMIC DNA]</scope>
    <source>
        <strain evidence="6 7">Bristol N2</strain>
    </source>
</reference>
<dbReference type="WormBase" id="F13E6.3b">
    <property type="protein sequence ID" value="CE51397"/>
    <property type="gene ID" value="WBGene00008747"/>
    <property type="gene designation" value="phf-31"/>
</dbReference>
<dbReference type="Gene3D" id="3.30.40.10">
    <property type="entry name" value="Zinc/RING finger domain, C3HC4 (zinc finger)"/>
    <property type="match status" value="1"/>
</dbReference>
<evidence type="ECO:0000313" key="8">
    <source>
        <dbReference type="WormBase" id="F13E6.3b"/>
    </source>
</evidence>
<dbReference type="SMART" id="SM00249">
    <property type="entry name" value="PHD"/>
    <property type="match status" value="1"/>
</dbReference>
<dbReference type="InterPro" id="IPR013083">
    <property type="entry name" value="Znf_RING/FYVE/PHD"/>
</dbReference>
<dbReference type="CDD" id="cd15489">
    <property type="entry name" value="PHD_SF"/>
    <property type="match status" value="1"/>
</dbReference>
<dbReference type="InterPro" id="IPR011011">
    <property type="entry name" value="Znf_FYVE_PHD"/>
</dbReference>
<accession>A0A131MBT4</accession>
<evidence type="ECO:0000313" key="7">
    <source>
        <dbReference type="Proteomes" id="UP000001940"/>
    </source>
</evidence>
<feature type="region of interest" description="Disordered" evidence="4">
    <location>
        <begin position="51"/>
        <end position="105"/>
    </location>
</feature>
<gene>
    <name evidence="6 8" type="primary">phf-31</name>
    <name evidence="6" type="ORF">CELE_F13E6.3</name>
    <name evidence="8" type="ORF">F13E6.3</name>
</gene>
<evidence type="ECO:0000313" key="6">
    <source>
        <dbReference type="EMBL" id="CZR14614.1"/>
    </source>
</evidence>
<dbReference type="RefSeq" id="NP_001368595.1">
    <property type="nucleotide sequence ID" value="NM_001381090.1"/>
</dbReference>
<dbReference type="EMBL" id="BX284606">
    <property type="protein sequence ID" value="CZR14614.1"/>
    <property type="molecule type" value="Genomic_DNA"/>
</dbReference>
<keyword evidence="3" id="KW-0862">Zinc</keyword>
<evidence type="ECO:0000256" key="1">
    <source>
        <dbReference type="ARBA" id="ARBA00022723"/>
    </source>
</evidence>
<dbReference type="InterPro" id="IPR001965">
    <property type="entry name" value="Znf_PHD"/>
</dbReference>
<feature type="compositionally biased region" description="Basic and acidic residues" evidence="4">
    <location>
        <begin position="66"/>
        <end position="97"/>
    </location>
</feature>
<organism evidence="6 7">
    <name type="scientific">Caenorhabditis elegans</name>
    <dbReference type="NCBI Taxonomy" id="6239"/>
    <lineage>
        <taxon>Eukaryota</taxon>
        <taxon>Metazoa</taxon>
        <taxon>Ecdysozoa</taxon>
        <taxon>Nematoda</taxon>
        <taxon>Chromadorea</taxon>
        <taxon>Rhabditida</taxon>
        <taxon>Rhabditina</taxon>
        <taxon>Rhabditomorpha</taxon>
        <taxon>Rhabditoidea</taxon>
        <taxon>Rhabditidae</taxon>
        <taxon>Peloderinae</taxon>
        <taxon>Caenorhabditis</taxon>
    </lineage>
</organism>
<dbReference type="AGR" id="WB:WBGene00008747"/>
<keyword evidence="1" id="KW-0479">Metal-binding</keyword>
<dbReference type="ExpressionAtlas" id="A0A131MBT4">
    <property type="expression patterns" value="baseline and differential"/>
</dbReference>
<evidence type="ECO:0000256" key="2">
    <source>
        <dbReference type="ARBA" id="ARBA00022771"/>
    </source>
</evidence>
<dbReference type="AlphaFoldDB" id="A0A131MBT4"/>
<dbReference type="GeneID" id="184417"/>
<dbReference type="Proteomes" id="UP000001940">
    <property type="component" value="Chromosome X"/>
</dbReference>